<keyword evidence="2" id="KW-1185">Reference proteome</keyword>
<dbReference type="Proteomes" id="UP000807469">
    <property type="component" value="Unassembled WGS sequence"/>
</dbReference>
<gene>
    <name evidence="1" type="ORF">BDN70DRAFT_887178</name>
</gene>
<comment type="caution">
    <text evidence="1">The sequence shown here is derived from an EMBL/GenBank/DDBJ whole genome shotgun (WGS) entry which is preliminary data.</text>
</comment>
<proteinExistence type="predicted"/>
<name>A0A9P5YM06_9AGAR</name>
<dbReference type="AlphaFoldDB" id="A0A9P5YM06"/>
<sequence length="77" mass="8274">MSASSRPSVLTCTSLPIHLHTSVSLAVPSHPHPPPSLVHYPPLPIVACPPIVLYRLPIPGRPPEFAPRPPVLIRPSL</sequence>
<reference evidence="1" key="1">
    <citation type="submission" date="2020-11" db="EMBL/GenBank/DDBJ databases">
        <authorList>
            <consortium name="DOE Joint Genome Institute"/>
            <person name="Ahrendt S."/>
            <person name="Riley R."/>
            <person name="Andreopoulos W."/>
            <person name="Labutti K."/>
            <person name="Pangilinan J."/>
            <person name="Ruiz-Duenas F.J."/>
            <person name="Barrasa J.M."/>
            <person name="Sanchez-Garcia M."/>
            <person name="Camarero S."/>
            <person name="Miyauchi S."/>
            <person name="Serrano A."/>
            <person name="Linde D."/>
            <person name="Babiker R."/>
            <person name="Drula E."/>
            <person name="Ayuso-Fernandez I."/>
            <person name="Pacheco R."/>
            <person name="Padilla G."/>
            <person name="Ferreira P."/>
            <person name="Barriuso J."/>
            <person name="Kellner H."/>
            <person name="Castanera R."/>
            <person name="Alfaro M."/>
            <person name="Ramirez L."/>
            <person name="Pisabarro A.G."/>
            <person name="Kuo A."/>
            <person name="Tritt A."/>
            <person name="Lipzen A."/>
            <person name="He G."/>
            <person name="Yan M."/>
            <person name="Ng V."/>
            <person name="Cullen D."/>
            <person name="Martin F."/>
            <person name="Rosso M.-N."/>
            <person name="Henrissat B."/>
            <person name="Hibbett D."/>
            <person name="Martinez A.T."/>
            <person name="Grigoriev I.V."/>
        </authorList>
    </citation>
    <scope>NUCLEOTIDE SEQUENCE</scope>
    <source>
        <strain evidence="1">CIRM-BRFM 674</strain>
    </source>
</reference>
<dbReference type="EMBL" id="MU155554">
    <property type="protein sequence ID" value="KAF9472277.1"/>
    <property type="molecule type" value="Genomic_DNA"/>
</dbReference>
<organism evidence="1 2">
    <name type="scientific">Pholiota conissans</name>
    <dbReference type="NCBI Taxonomy" id="109636"/>
    <lineage>
        <taxon>Eukaryota</taxon>
        <taxon>Fungi</taxon>
        <taxon>Dikarya</taxon>
        <taxon>Basidiomycota</taxon>
        <taxon>Agaricomycotina</taxon>
        <taxon>Agaricomycetes</taxon>
        <taxon>Agaricomycetidae</taxon>
        <taxon>Agaricales</taxon>
        <taxon>Agaricineae</taxon>
        <taxon>Strophariaceae</taxon>
        <taxon>Pholiota</taxon>
    </lineage>
</organism>
<accession>A0A9P5YM06</accession>
<protein>
    <submittedName>
        <fullName evidence="1">Uncharacterized protein</fullName>
    </submittedName>
</protein>
<evidence type="ECO:0000313" key="2">
    <source>
        <dbReference type="Proteomes" id="UP000807469"/>
    </source>
</evidence>
<evidence type="ECO:0000313" key="1">
    <source>
        <dbReference type="EMBL" id="KAF9472277.1"/>
    </source>
</evidence>